<evidence type="ECO:0000256" key="8">
    <source>
        <dbReference type="ARBA" id="ARBA00023136"/>
    </source>
</evidence>
<evidence type="ECO:0000256" key="10">
    <source>
        <dbReference type="SAM" id="MobiDB-lite"/>
    </source>
</evidence>
<dbReference type="EMBL" id="QVIG01000001">
    <property type="protein sequence ID" value="RGD62324.1"/>
    <property type="molecule type" value="Genomic_DNA"/>
</dbReference>
<dbReference type="FunFam" id="3.40.50.300:FF:000299">
    <property type="entry name" value="ABC transporter ATP-binding protein/permease"/>
    <property type="match status" value="1"/>
</dbReference>
<dbReference type="PROSITE" id="PS00211">
    <property type="entry name" value="ABC_TRANSPORTER_1"/>
    <property type="match status" value="1"/>
</dbReference>
<keyword evidence="4 11" id="KW-0812">Transmembrane</keyword>
<dbReference type="InterPro" id="IPR003439">
    <property type="entry name" value="ABC_transporter-like_ATP-bd"/>
</dbReference>
<dbReference type="InterPro" id="IPR027417">
    <property type="entry name" value="P-loop_NTPase"/>
</dbReference>
<dbReference type="Proteomes" id="UP000263377">
    <property type="component" value="Unassembled WGS sequence"/>
</dbReference>
<feature type="transmembrane region" description="Helical" evidence="11">
    <location>
        <begin position="274"/>
        <end position="292"/>
    </location>
</feature>
<dbReference type="AlphaFoldDB" id="A0A373A3J0"/>
<dbReference type="Pfam" id="PF00005">
    <property type="entry name" value="ABC_tran"/>
    <property type="match status" value="1"/>
</dbReference>
<evidence type="ECO:0000256" key="2">
    <source>
        <dbReference type="ARBA" id="ARBA00022448"/>
    </source>
</evidence>
<keyword evidence="6 14" id="KW-0067">ATP-binding</keyword>
<dbReference type="SUPFAM" id="SSF52540">
    <property type="entry name" value="P-loop containing nucleoside triphosphate hydrolases"/>
    <property type="match status" value="1"/>
</dbReference>
<comment type="subcellular location">
    <subcellularLocation>
        <location evidence="1">Cell membrane</location>
        <topology evidence="1">Multi-pass membrane protein</topology>
    </subcellularLocation>
</comment>
<evidence type="ECO:0000313" key="15">
    <source>
        <dbReference type="Proteomes" id="UP000263377"/>
    </source>
</evidence>
<dbReference type="InterPro" id="IPR039421">
    <property type="entry name" value="Type_1_exporter"/>
</dbReference>
<feature type="domain" description="ABC transmembrane type-1" evidence="13">
    <location>
        <begin position="49"/>
        <end position="330"/>
    </location>
</feature>
<keyword evidence="8 11" id="KW-0472">Membrane</keyword>
<feature type="transmembrane region" description="Helical" evidence="11">
    <location>
        <begin position="189"/>
        <end position="209"/>
    </location>
</feature>
<reference evidence="14 15" key="1">
    <citation type="submission" date="2018-08" db="EMBL/GenBank/DDBJ databases">
        <title>Diversity &amp; Physiological Properties of Lignin-Decomposing Actinobacteria from Soil.</title>
        <authorList>
            <person name="Roh S.G."/>
            <person name="Kim S.B."/>
        </authorList>
    </citation>
    <scope>NUCLEOTIDE SEQUENCE [LARGE SCALE GENOMIC DNA]</scope>
    <source>
        <strain evidence="14 15">MMS17-GH009</strain>
    </source>
</reference>
<evidence type="ECO:0000259" key="12">
    <source>
        <dbReference type="PROSITE" id="PS50893"/>
    </source>
</evidence>
<evidence type="ECO:0000313" key="14">
    <source>
        <dbReference type="EMBL" id="RGD62324.1"/>
    </source>
</evidence>
<evidence type="ECO:0000256" key="9">
    <source>
        <dbReference type="ARBA" id="ARBA00061644"/>
    </source>
</evidence>
<dbReference type="GO" id="GO:0016887">
    <property type="term" value="F:ATP hydrolysis activity"/>
    <property type="evidence" value="ECO:0007669"/>
    <property type="project" value="InterPro"/>
</dbReference>
<sequence>MREVTPPGDRAARDDDDPGPVTDPPVVPLRELMRRFWPWVRPDVRWLPVSAVLLVLGAFGEVVSVWLFKDLIDDVLVPRHFADFWLLAALMLGASVAAALFTYGGTYTSTRTAERYMLRLRTDTLAHLHTLPPDTLETRWRGDLVARLTFDIAEIEQMVATGLVEGAVAAVSLLLFTGAAFYLSWPLTVAALLAAPLFVLSTSLFGRRIRRRERQVQRRAGGVTALLEESLRNATVTRTCGQESREVERVHREGKALLDAELSAARVADLYQPFLGVLQLLAGLTVVGVGALEVIHGQLSLGGLLAFAAFMAQLFEPAQQLAALVPLAGTACASGERVLELHDLTSPVRECPTARDTGPVQGRVTLQGVRAGYPGATGTPGPPVLTDLDLDLLPGETLALVGPSGSGKSTLAKLLVRFLDPQAGTVRLDGQDLRDLTLASLRQAVTLLPQQAPLFRATIADNIAYGRPDAPPAAIERAARNAGAHDFVTALPDGYRTVIGADGFQLSGGQSQRVAIARAFLRDTPVLVLDEPTTGLDPHTVEQFVPALRRLMTGRTTVLITHDRALLPLADRVLTLRPPDTAGPAAGPDSRPDASPVDALRGREPRKP</sequence>
<comment type="similarity">
    <text evidence="9">Belongs to the ABC transporter superfamily. Lipid exporter (TC 3.A.1.106) family.</text>
</comment>
<dbReference type="Pfam" id="PF00664">
    <property type="entry name" value="ABC_membrane"/>
    <property type="match status" value="1"/>
</dbReference>
<feature type="transmembrane region" description="Helical" evidence="11">
    <location>
        <begin position="163"/>
        <end position="183"/>
    </location>
</feature>
<dbReference type="RefSeq" id="WP_117490716.1">
    <property type="nucleotide sequence ID" value="NZ_QVIG01000001.1"/>
</dbReference>
<feature type="transmembrane region" description="Helical" evidence="11">
    <location>
        <begin position="84"/>
        <end position="107"/>
    </location>
</feature>
<dbReference type="GO" id="GO:0005886">
    <property type="term" value="C:plasma membrane"/>
    <property type="evidence" value="ECO:0007669"/>
    <property type="project" value="UniProtKB-SubCell"/>
</dbReference>
<keyword evidence="7 11" id="KW-1133">Transmembrane helix</keyword>
<dbReference type="InterPro" id="IPR011527">
    <property type="entry name" value="ABC1_TM_dom"/>
</dbReference>
<dbReference type="PROSITE" id="PS50893">
    <property type="entry name" value="ABC_TRANSPORTER_2"/>
    <property type="match status" value="1"/>
</dbReference>
<dbReference type="InterPro" id="IPR036640">
    <property type="entry name" value="ABC1_TM_sf"/>
</dbReference>
<dbReference type="SMART" id="SM00382">
    <property type="entry name" value="AAA"/>
    <property type="match status" value="1"/>
</dbReference>
<keyword evidence="5" id="KW-0547">Nucleotide-binding</keyword>
<dbReference type="Gene3D" id="1.20.1560.10">
    <property type="entry name" value="ABC transporter type 1, transmembrane domain"/>
    <property type="match status" value="1"/>
</dbReference>
<organism evidence="14 15">
    <name type="scientific">Kitasatospora xanthocidica</name>
    <dbReference type="NCBI Taxonomy" id="83382"/>
    <lineage>
        <taxon>Bacteria</taxon>
        <taxon>Bacillati</taxon>
        <taxon>Actinomycetota</taxon>
        <taxon>Actinomycetes</taxon>
        <taxon>Kitasatosporales</taxon>
        <taxon>Streptomycetaceae</taxon>
        <taxon>Kitasatospora</taxon>
    </lineage>
</organism>
<name>A0A373A3J0_9ACTN</name>
<dbReference type="InterPro" id="IPR003593">
    <property type="entry name" value="AAA+_ATPase"/>
</dbReference>
<feature type="transmembrane region" description="Helical" evidence="11">
    <location>
        <begin position="44"/>
        <end position="68"/>
    </location>
</feature>
<keyword evidence="3" id="KW-1003">Cell membrane</keyword>
<dbReference type="PANTHER" id="PTHR43394">
    <property type="entry name" value="ATP-DEPENDENT PERMEASE MDL1, MITOCHONDRIAL"/>
    <property type="match status" value="1"/>
</dbReference>
<evidence type="ECO:0000256" key="4">
    <source>
        <dbReference type="ARBA" id="ARBA00022692"/>
    </source>
</evidence>
<dbReference type="Gene3D" id="3.40.50.300">
    <property type="entry name" value="P-loop containing nucleotide triphosphate hydrolases"/>
    <property type="match status" value="1"/>
</dbReference>
<evidence type="ECO:0000256" key="1">
    <source>
        <dbReference type="ARBA" id="ARBA00004651"/>
    </source>
</evidence>
<evidence type="ECO:0000256" key="11">
    <source>
        <dbReference type="SAM" id="Phobius"/>
    </source>
</evidence>
<evidence type="ECO:0000256" key="6">
    <source>
        <dbReference type="ARBA" id="ARBA00022840"/>
    </source>
</evidence>
<evidence type="ECO:0000256" key="3">
    <source>
        <dbReference type="ARBA" id="ARBA00022475"/>
    </source>
</evidence>
<keyword evidence="15" id="KW-1185">Reference proteome</keyword>
<dbReference type="GO" id="GO:0015421">
    <property type="term" value="F:ABC-type oligopeptide transporter activity"/>
    <property type="evidence" value="ECO:0007669"/>
    <property type="project" value="TreeGrafter"/>
</dbReference>
<evidence type="ECO:0000256" key="7">
    <source>
        <dbReference type="ARBA" id="ARBA00022989"/>
    </source>
</evidence>
<feature type="region of interest" description="Disordered" evidence="10">
    <location>
        <begin position="1"/>
        <end position="24"/>
    </location>
</feature>
<gene>
    <name evidence="14" type="ORF">DR950_35335</name>
</gene>
<feature type="compositionally biased region" description="Low complexity" evidence="10">
    <location>
        <begin position="578"/>
        <end position="589"/>
    </location>
</feature>
<dbReference type="PROSITE" id="PS50929">
    <property type="entry name" value="ABC_TM1F"/>
    <property type="match status" value="1"/>
</dbReference>
<dbReference type="GO" id="GO:0005524">
    <property type="term" value="F:ATP binding"/>
    <property type="evidence" value="ECO:0007669"/>
    <property type="project" value="UniProtKB-KW"/>
</dbReference>
<keyword evidence="2" id="KW-0813">Transport</keyword>
<feature type="domain" description="ABC transporter" evidence="12">
    <location>
        <begin position="364"/>
        <end position="603"/>
    </location>
</feature>
<accession>A0A373A3J0</accession>
<feature type="region of interest" description="Disordered" evidence="10">
    <location>
        <begin position="577"/>
        <end position="608"/>
    </location>
</feature>
<evidence type="ECO:0000256" key="5">
    <source>
        <dbReference type="ARBA" id="ARBA00022741"/>
    </source>
</evidence>
<comment type="caution">
    <text evidence="14">The sequence shown here is derived from an EMBL/GenBank/DDBJ whole genome shotgun (WGS) entry which is preliminary data.</text>
</comment>
<protein>
    <submittedName>
        <fullName evidence="14">ABC transporter ATP-binding protein</fullName>
    </submittedName>
</protein>
<dbReference type="PANTHER" id="PTHR43394:SF1">
    <property type="entry name" value="ATP-BINDING CASSETTE SUB-FAMILY B MEMBER 10, MITOCHONDRIAL"/>
    <property type="match status" value="1"/>
</dbReference>
<proteinExistence type="inferred from homology"/>
<evidence type="ECO:0000259" key="13">
    <source>
        <dbReference type="PROSITE" id="PS50929"/>
    </source>
</evidence>
<dbReference type="SUPFAM" id="SSF90123">
    <property type="entry name" value="ABC transporter transmembrane region"/>
    <property type="match status" value="1"/>
</dbReference>
<dbReference type="InterPro" id="IPR017871">
    <property type="entry name" value="ABC_transporter-like_CS"/>
</dbReference>